<dbReference type="EMBL" id="RWJN01000660">
    <property type="protein sequence ID" value="TCD60096.1"/>
    <property type="molecule type" value="Genomic_DNA"/>
</dbReference>
<keyword evidence="2" id="KW-1185">Reference proteome</keyword>
<organism evidence="1 2">
    <name type="scientific">Steccherinum ochraceum</name>
    <dbReference type="NCBI Taxonomy" id="92696"/>
    <lineage>
        <taxon>Eukaryota</taxon>
        <taxon>Fungi</taxon>
        <taxon>Dikarya</taxon>
        <taxon>Basidiomycota</taxon>
        <taxon>Agaricomycotina</taxon>
        <taxon>Agaricomycetes</taxon>
        <taxon>Polyporales</taxon>
        <taxon>Steccherinaceae</taxon>
        <taxon>Steccherinum</taxon>
    </lineage>
</organism>
<sequence>AGDLDSGKQKFNLHELRMFQPPTIVRTNMFAGDLSRRKLLNPRSLRISPSR</sequence>
<reference evidence="1 2" key="1">
    <citation type="submission" date="2018-11" db="EMBL/GenBank/DDBJ databases">
        <title>Genome assembly of Steccherinum ochraceum LE-BIN_3174, the white-rot fungus of the Steccherinaceae family (The Residual Polyporoid clade, Polyporales, Basidiomycota).</title>
        <authorList>
            <person name="Fedorova T.V."/>
            <person name="Glazunova O.A."/>
            <person name="Landesman E.O."/>
            <person name="Moiseenko K.V."/>
            <person name="Psurtseva N.V."/>
            <person name="Savinova O.S."/>
            <person name="Shakhova N.V."/>
            <person name="Tyazhelova T.V."/>
            <person name="Vasina D.V."/>
        </authorList>
    </citation>
    <scope>NUCLEOTIDE SEQUENCE [LARGE SCALE GENOMIC DNA]</scope>
    <source>
        <strain evidence="1 2">LE-BIN_3174</strain>
    </source>
</reference>
<accession>A0A4R0R2F3</accession>
<protein>
    <submittedName>
        <fullName evidence="1">Uncharacterized protein</fullName>
    </submittedName>
</protein>
<feature type="non-terminal residue" evidence="1">
    <location>
        <position position="1"/>
    </location>
</feature>
<proteinExistence type="predicted"/>
<dbReference type="Proteomes" id="UP000292702">
    <property type="component" value="Unassembled WGS sequence"/>
</dbReference>
<evidence type="ECO:0000313" key="2">
    <source>
        <dbReference type="Proteomes" id="UP000292702"/>
    </source>
</evidence>
<name>A0A4R0R2F3_9APHY</name>
<evidence type="ECO:0000313" key="1">
    <source>
        <dbReference type="EMBL" id="TCD60096.1"/>
    </source>
</evidence>
<comment type="caution">
    <text evidence="1">The sequence shown here is derived from an EMBL/GenBank/DDBJ whole genome shotgun (WGS) entry which is preliminary data.</text>
</comment>
<dbReference type="AlphaFoldDB" id="A0A4R0R2F3"/>
<gene>
    <name evidence="1" type="ORF">EIP91_010763</name>
</gene>